<keyword evidence="2" id="KW-1185">Reference proteome</keyword>
<accession>A0A0R3R6E2</accession>
<evidence type="ECO:0000313" key="1">
    <source>
        <dbReference type="EMBL" id="VDO46223.1"/>
    </source>
</evidence>
<organism evidence="3">
    <name type="scientific">Brugia timori</name>
    <dbReference type="NCBI Taxonomy" id="42155"/>
    <lineage>
        <taxon>Eukaryota</taxon>
        <taxon>Metazoa</taxon>
        <taxon>Ecdysozoa</taxon>
        <taxon>Nematoda</taxon>
        <taxon>Chromadorea</taxon>
        <taxon>Rhabditida</taxon>
        <taxon>Spirurina</taxon>
        <taxon>Spiruromorpha</taxon>
        <taxon>Filarioidea</taxon>
        <taxon>Onchocercidae</taxon>
        <taxon>Brugia</taxon>
    </lineage>
</organism>
<protein>
    <submittedName>
        <fullName evidence="1 3">Uncharacterized protein</fullName>
    </submittedName>
</protein>
<dbReference type="EMBL" id="UZAG01020256">
    <property type="protein sequence ID" value="VDO46223.1"/>
    <property type="molecule type" value="Genomic_DNA"/>
</dbReference>
<proteinExistence type="predicted"/>
<evidence type="ECO:0000313" key="3">
    <source>
        <dbReference type="WBParaSite" id="BTMF_0001558601-mRNA-1"/>
    </source>
</evidence>
<dbReference type="AlphaFoldDB" id="A0A0R3R6E2"/>
<name>A0A0R3R6E2_9BILA</name>
<sequence length="39" mass="4818">MKVRKVVSYTSSQETVWLGATEYRRQYHLQVFLLYFKFN</sequence>
<reference evidence="3" key="1">
    <citation type="submission" date="2017-02" db="UniProtKB">
        <authorList>
            <consortium name="WormBaseParasite"/>
        </authorList>
    </citation>
    <scope>IDENTIFICATION</scope>
</reference>
<evidence type="ECO:0000313" key="2">
    <source>
        <dbReference type="Proteomes" id="UP000280834"/>
    </source>
</evidence>
<dbReference type="Proteomes" id="UP000280834">
    <property type="component" value="Unassembled WGS sequence"/>
</dbReference>
<reference evidence="1 2" key="2">
    <citation type="submission" date="2018-11" db="EMBL/GenBank/DDBJ databases">
        <authorList>
            <consortium name="Pathogen Informatics"/>
        </authorList>
    </citation>
    <scope>NUCLEOTIDE SEQUENCE [LARGE SCALE GENOMIC DNA]</scope>
</reference>
<gene>
    <name evidence="1" type="ORF">BTMF_LOCUS13578</name>
</gene>
<dbReference type="WBParaSite" id="BTMF_0001558601-mRNA-1">
    <property type="protein sequence ID" value="BTMF_0001558601-mRNA-1"/>
    <property type="gene ID" value="BTMF_0001558601"/>
</dbReference>